<protein>
    <submittedName>
        <fullName evidence="9">Competence protein ComEC</fullName>
    </submittedName>
</protein>
<keyword evidence="3 6" id="KW-0812">Transmembrane</keyword>
<feature type="transmembrane region" description="Helical" evidence="6">
    <location>
        <begin position="402"/>
        <end position="421"/>
    </location>
</feature>
<sequence length="662" mass="75041">MLLILGICCGYFCPAPITYIATALLVVLIATWVLYKKTKHHFTQQPYFAIGCYLATFLLGWYAYLAHQDTLYASHYTHYKEAYHTPQKILITLTENLKTTPSYQSYLGTVQQIDTTQTMGTVLIYKKVGASANNLTGKQLWCYTTLNTIKAPLNPFQFNYAAYMQKKQVYAQINLKEGHYSINNTPATGLRYQAQQIRNTITENLYHNGLKEQELAVTTALFLGERQEVSPELYTNYINAGSIHLLAISGLHVSLLAMLLYYLFLPLRNYKAGIYISAVLILVILWFFAFITGLSASVTRAVLMFSLVTIAMHIKRPQNSLHIIFSAAFILLLIAPNTLFTVGFQLSYLAVIGIVVLQPKLANLITVKNKLLNYFYTSLTVMLSAQVFIIPVSLYYFHQYPLLFFVGNLVIVPLFPVLLGYGFILITLAYFNILSPVFVEPFAYGIRTMNIFINQLGTIKHSVVTYVYFDTPMLISIYLIILIGFYALIKKHAKVLRIALIGIALVQLYVGGRFLKNTKTESLIIFNNYGSHLLGIQKGTQLHVFTNDSLSTHNYVLDSYTTHTQTTVVPHKPQHYYQYNQFGILVIDKKATYKLPLAKVDYVVLTESPSINPERVFKTLQPKVIIADGSNYPNEIALWKSACNKHHIPFYDTTKEGAFILP</sequence>
<feature type="transmembrane region" description="Helical" evidence="6">
    <location>
        <begin position="47"/>
        <end position="65"/>
    </location>
</feature>
<keyword evidence="2" id="KW-1003">Cell membrane</keyword>
<dbReference type="GO" id="GO:0005886">
    <property type="term" value="C:plasma membrane"/>
    <property type="evidence" value="ECO:0007669"/>
    <property type="project" value="UniProtKB-SubCell"/>
</dbReference>
<feature type="transmembrane region" description="Helical" evidence="6">
    <location>
        <begin position="346"/>
        <end position="367"/>
    </location>
</feature>
<evidence type="ECO:0000259" key="8">
    <source>
        <dbReference type="Pfam" id="PF13567"/>
    </source>
</evidence>
<feature type="transmembrane region" description="Helical" evidence="6">
    <location>
        <begin position="272"/>
        <end position="291"/>
    </location>
</feature>
<gene>
    <name evidence="9" type="ORF">NBRC110019_28250</name>
</gene>
<dbReference type="PANTHER" id="PTHR30619:SF1">
    <property type="entry name" value="RECOMBINATION PROTEIN 2"/>
    <property type="match status" value="1"/>
</dbReference>
<name>A0A9W6B6T4_9FLAO</name>
<dbReference type="Pfam" id="PF03772">
    <property type="entry name" value="Competence"/>
    <property type="match status" value="1"/>
</dbReference>
<dbReference type="AlphaFoldDB" id="A0A9W6B6T4"/>
<reference evidence="9" key="1">
    <citation type="submission" date="2022-07" db="EMBL/GenBank/DDBJ databases">
        <title>Taxonomy of Novel Oxalotrophic and Methylotrophic Bacteria.</title>
        <authorList>
            <person name="Sahin N."/>
            <person name="Tani A."/>
        </authorList>
    </citation>
    <scope>NUCLEOTIDE SEQUENCE</scope>
    <source>
        <strain evidence="9">AM327</strain>
    </source>
</reference>
<dbReference type="InterPro" id="IPR025405">
    <property type="entry name" value="DUF4131"/>
</dbReference>
<evidence type="ECO:0000259" key="7">
    <source>
        <dbReference type="Pfam" id="PF03772"/>
    </source>
</evidence>
<evidence type="ECO:0000313" key="10">
    <source>
        <dbReference type="Proteomes" id="UP001143545"/>
    </source>
</evidence>
<feature type="transmembrane region" description="Helical" evidence="6">
    <location>
        <begin position="243"/>
        <end position="265"/>
    </location>
</feature>
<dbReference type="PANTHER" id="PTHR30619">
    <property type="entry name" value="DNA INTERNALIZATION/COMPETENCE PROTEIN COMEC/REC2"/>
    <property type="match status" value="1"/>
</dbReference>
<organism evidence="9 10">
    <name type="scientific">Neptunitalea chrysea</name>
    <dbReference type="NCBI Taxonomy" id="1647581"/>
    <lineage>
        <taxon>Bacteria</taxon>
        <taxon>Pseudomonadati</taxon>
        <taxon>Bacteroidota</taxon>
        <taxon>Flavobacteriia</taxon>
        <taxon>Flavobacteriales</taxon>
        <taxon>Flavobacteriaceae</taxon>
        <taxon>Neptunitalea</taxon>
    </lineage>
</organism>
<feature type="transmembrane region" description="Helical" evidence="6">
    <location>
        <begin position="17"/>
        <end position="35"/>
    </location>
</feature>
<dbReference type="Pfam" id="PF13567">
    <property type="entry name" value="DUF4131"/>
    <property type="match status" value="1"/>
</dbReference>
<feature type="domain" description="ComEC/Rec2-related protein" evidence="7">
    <location>
        <begin position="221"/>
        <end position="488"/>
    </location>
</feature>
<feature type="domain" description="DUF4131" evidence="8">
    <location>
        <begin position="15"/>
        <end position="177"/>
    </location>
</feature>
<keyword evidence="4 6" id="KW-1133">Transmembrane helix</keyword>
<dbReference type="InterPro" id="IPR004477">
    <property type="entry name" value="ComEC_N"/>
</dbReference>
<comment type="subcellular location">
    <subcellularLocation>
        <location evidence="1">Cell membrane</location>
        <topology evidence="1">Multi-pass membrane protein</topology>
    </subcellularLocation>
</comment>
<evidence type="ECO:0000313" key="9">
    <source>
        <dbReference type="EMBL" id="GLB53784.1"/>
    </source>
</evidence>
<feature type="transmembrane region" description="Helical" evidence="6">
    <location>
        <begin position="495"/>
        <end position="515"/>
    </location>
</feature>
<evidence type="ECO:0000256" key="1">
    <source>
        <dbReference type="ARBA" id="ARBA00004651"/>
    </source>
</evidence>
<evidence type="ECO:0000256" key="5">
    <source>
        <dbReference type="ARBA" id="ARBA00023136"/>
    </source>
</evidence>
<keyword evidence="5 6" id="KW-0472">Membrane</keyword>
<feature type="transmembrane region" description="Helical" evidence="6">
    <location>
        <begin position="466"/>
        <end position="488"/>
    </location>
</feature>
<accession>A0A9W6B6T4</accession>
<dbReference type="Proteomes" id="UP001143545">
    <property type="component" value="Unassembled WGS sequence"/>
</dbReference>
<evidence type="ECO:0000256" key="6">
    <source>
        <dbReference type="SAM" id="Phobius"/>
    </source>
</evidence>
<dbReference type="RefSeq" id="WP_281755998.1">
    <property type="nucleotide sequence ID" value="NZ_BRVP01000024.1"/>
</dbReference>
<feature type="transmembrane region" description="Helical" evidence="6">
    <location>
        <begin position="428"/>
        <end position="446"/>
    </location>
</feature>
<keyword evidence="10" id="KW-1185">Reference proteome</keyword>
<dbReference type="InterPro" id="IPR052159">
    <property type="entry name" value="Competence_DNA_uptake"/>
</dbReference>
<dbReference type="EMBL" id="BRVP01000024">
    <property type="protein sequence ID" value="GLB53784.1"/>
    <property type="molecule type" value="Genomic_DNA"/>
</dbReference>
<proteinExistence type="predicted"/>
<dbReference type="NCBIfam" id="TIGR00360">
    <property type="entry name" value="ComEC_N-term"/>
    <property type="match status" value="1"/>
</dbReference>
<comment type="caution">
    <text evidence="9">The sequence shown here is derived from an EMBL/GenBank/DDBJ whole genome shotgun (WGS) entry which is preliminary data.</text>
</comment>
<evidence type="ECO:0000256" key="2">
    <source>
        <dbReference type="ARBA" id="ARBA00022475"/>
    </source>
</evidence>
<feature type="transmembrane region" description="Helical" evidence="6">
    <location>
        <begin position="374"/>
        <end position="396"/>
    </location>
</feature>
<evidence type="ECO:0000256" key="4">
    <source>
        <dbReference type="ARBA" id="ARBA00022989"/>
    </source>
</evidence>
<evidence type="ECO:0000256" key="3">
    <source>
        <dbReference type="ARBA" id="ARBA00022692"/>
    </source>
</evidence>